<dbReference type="VEuPathDB" id="FungiDB:FPRO_05166"/>
<keyword evidence="3" id="KW-1185">Reference proteome</keyword>
<feature type="compositionally biased region" description="Pro residues" evidence="1">
    <location>
        <begin position="143"/>
        <end position="152"/>
    </location>
</feature>
<accession>A0A1L7VKB3</accession>
<evidence type="ECO:0000256" key="1">
    <source>
        <dbReference type="SAM" id="MobiDB-lite"/>
    </source>
</evidence>
<comment type="caution">
    <text evidence="2">The sequence shown here is derived from an EMBL/GenBank/DDBJ whole genome shotgun (WGS) entry which is preliminary data.</text>
</comment>
<evidence type="ECO:0000313" key="3">
    <source>
        <dbReference type="Proteomes" id="UP000183971"/>
    </source>
</evidence>
<protein>
    <submittedName>
        <fullName evidence="2">Uncharacterized protein</fullName>
    </submittedName>
</protein>
<dbReference type="AlphaFoldDB" id="A0A1L7VKB3"/>
<feature type="region of interest" description="Disordered" evidence="1">
    <location>
        <begin position="143"/>
        <end position="177"/>
    </location>
</feature>
<proteinExistence type="predicted"/>
<gene>
    <name evidence="2" type="ORF">FPRO_05166</name>
</gene>
<evidence type="ECO:0000313" key="2">
    <source>
        <dbReference type="EMBL" id="CZR40266.1"/>
    </source>
</evidence>
<dbReference type="EMBL" id="FJOF01000004">
    <property type="protein sequence ID" value="CZR40266.1"/>
    <property type="molecule type" value="Genomic_DNA"/>
</dbReference>
<reference evidence="3" key="1">
    <citation type="journal article" date="2016" name="Genome Biol. Evol.">
        <title>Comparative 'omics' of the Fusarium fujikuroi species complex highlights differences in genetic potential and metabolite synthesis.</title>
        <authorList>
            <person name="Niehaus E.-M."/>
            <person name="Muensterkoetter M."/>
            <person name="Proctor R.H."/>
            <person name="Brown D.W."/>
            <person name="Sharon A."/>
            <person name="Idan Y."/>
            <person name="Oren-Young L."/>
            <person name="Sieber C.M."/>
            <person name="Novak O."/>
            <person name="Pencik A."/>
            <person name="Tarkowska D."/>
            <person name="Hromadova K."/>
            <person name="Freeman S."/>
            <person name="Maymon M."/>
            <person name="Elazar M."/>
            <person name="Youssef S.A."/>
            <person name="El-Shabrawy E.S.M."/>
            <person name="Shalaby A.B.A."/>
            <person name="Houterman P."/>
            <person name="Brock N.L."/>
            <person name="Burkhardt I."/>
            <person name="Tsavkelova E.A."/>
            <person name="Dickschat J.S."/>
            <person name="Galuszka P."/>
            <person name="Gueldener U."/>
            <person name="Tudzynski B."/>
        </authorList>
    </citation>
    <scope>NUCLEOTIDE SEQUENCE [LARGE SCALE GENOMIC DNA]</scope>
    <source>
        <strain evidence="3">ET1</strain>
    </source>
</reference>
<organism evidence="2 3">
    <name type="scientific">Fusarium proliferatum (strain ET1)</name>
    <name type="common">Orchid endophyte fungus</name>
    <dbReference type="NCBI Taxonomy" id="1227346"/>
    <lineage>
        <taxon>Eukaryota</taxon>
        <taxon>Fungi</taxon>
        <taxon>Dikarya</taxon>
        <taxon>Ascomycota</taxon>
        <taxon>Pezizomycotina</taxon>
        <taxon>Sordariomycetes</taxon>
        <taxon>Hypocreomycetidae</taxon>
        <taxon>Hypocreales</taxon>
        <taxon>Nectriaceae</taxon>
        <taxon>Fusarium</taxon>
        <taxon>Fusarium fujikuroi species complex</taxon>
    </lineage>
</organism>
<dbReference type="RefSeq" id="XP_031080859.1">
    <property type="nucleotide sequence ID" value="XM_031230754.1"/>
</dbReference>
<dbReference type="GeneID" id="42050047"/>
<sequence>MASVPIQPIFICGNDEYRIRLLSVKLTGSFSNTGYISSMIKPVAVFSVLPYKGSAIDSSPSQSPGPKEIPGLLLICETLEQRQEYHYNSPRRVVMPITVFLENGMSVEADTYVFPVAAIDEEYWDDWELHACVSSARPYPISCPAPGEPAPNMPGILDEDSTDDSVSADQPIKDPKL</sequence>
<name>A0A1L7VKB3_FUSPR</name>
<dbReference type="Proteomes" id="UP000183971">
    <property type="component" value="Unassembled WGS sequence"/>
</dbReference>